<evidence type="ECO:0000256" key="1">
    <source>
        <dbReference type="SAM" id="Phobius"/>
    </source>
</evidence>
<protein>
    <submittedName>
        <fullName evidence="2">Uncharacterized protein</fullName>
    </submittedName>
</protein>
<evidence type="ECO:0000313" key="3">
    <source>
        <dbReference type="Proteomes" id="UP000017861"/>
    </source>
</evidence>
<comment type="caution">
    <text evidence="2">The sequence shown here is derived from an EMBL/GenBank/DDBJ whole genome shotgun (WGS) entry which is preliminary data.</text>
</comment>
<feature type="transmembrane region" description="Helical" evidence="1">
    <location>
        <begin position="6"/>
        <end position="29"/>
    </location>
</feature>
<feature type="transmembrane region" description="Helical" evidence="1">
    <location>
        <begin position="36"/>
        <end position="62"/>
    </location>
</feature>
<dbReference type="Proteomes" id="UP000017861">
    <property type="component" value="Unassembled WGS sequence"/>
</dbReference>
<sequence length="103" mass="12246">MYVCMYVYPLLFFFFFFLFVLCLCFGFCFRFVLFCFVLFYGLILGTGCCLWFVCLFVCLFVFLIWEGFTMHASSVYLCVCVCVCTIMNAFIYVIFMFIKNVIP</sequence>
<feature type="transmembrane region" description="Helical" evidence="1">
    <location>
        <begin position="74"/>
        <end position="98"/>
    </location>
</feature>
<keyword evidence="1" id="KW-1133">Transmembrane helix</keyword>
<name>V5BP53_TRYCR</name>
<proteinExistence type="predicted"/>
<gene>
    <name evidence="2" type="ORF">TCDM_03258</name>
</gene>
<dbReference type="VEuPathDB" id="TriTrypDB:TCDM_03258"/>
<evidence type="ECO:0000313" key="2">
    <source>
        <dbReference type="EMBL" id="ESS67952.1"/>
    </source>
</evidence>
<keyword evidence="1" id="KW-0472">Membrane</keyword>
<keyword evidence="1" id="KW-0812">Transmembrane</keyword>
<organism evidence="2 3">
    <name type="scientific">Trypanosoma cruzi Dm28c</name>
    <dbReference type="NCBI Taxonomy" id="1416333"/>
    <lineage>
        <taxon>Eukaryota</taxon>
        <taxon>Discoba</taxon>
        <taxon>Euglenozoa</taxon>
        <taxon>Kinetoplastea</taxon>
        <taxon>Metakinetoplastina</taxon>
        <taxon>Trypanosomatida</taxon>
        <taxon>Trypanosomatidae</taxon>
        <taxon>Trypanosoma</taxon>
        <taxon>Schizotrypanum</taxon>
    </lineage>
</organism>
<dbReference type="AlphaFoldDB" id="V5BP53"/>
<dbReference type="EMBL" id="AYLP01000025">
    <property type="protein sequence ID" value="ESS67952.1"/>
    <property type="molecule type" value="Genomic_DNA"/>
</dbReference>
<reference evidence="2 3" key="1">
    <citation type="journal article" date="2014" name="Genome Announc.">
        <title>Trypanosoma cruzi Clone Dm28c Draft Genome Sequence.</title>
        <authorList>
            <person name="Grisard E.C."/>
            <person name="Teixeira S.M."/>
            <person name="de Almeida L.G."/>
            <person name="Stoco P.H."/>
            <person name="Gerber A.L."/>
            <person name="Talavera-Lopez C."/>
            <person name="Lima O.C."/>
            <person name="Andersson B."/>
            <person name="de Vasconcelos A.T."/>
        </authorList>
    </citation>
    <scope>NUCLEOTIDE SEQUENCE [LARGE SCALE GENOMIC DNA]</scope>
    <source>
        <strain evidence="2 3">Dm28c</strain>
    </source>
</reference>
<accession>V5BP53</accession>